<keyword evidence="2" id="KW-0255">Endonuclease</keyword>
<dbReference type="GO" id="GO:0004519">
    <property type="term" value="F:endonuclease activity"/>
    <property type="evidence" value="ECO:0007669"/>
    <property type="project" value="UniProtKB-KW"/>
</dbReference>
<keyword evidence="2" id="KW-0540">Nuclease</keyword>
<dbReference type="Proteomes" id="UP000255303">
    <property type="component" value="Unassembled WGS sequence"/>
</dbReference>
<protein>
    <submittedName>
        <fullName evidence="3">Cytosolic protein</fullName>
    </submittedName>
    <submittedName>
        <fullName evidence="2">PmeII family type II restriction endonuclease</fullName>
    </submittedName>
</protein>
<sequence>MTPLNLDDVARYVELNIGAFHEKRIASLERLKLKDVLKRKNPYMYRAKHVLTAEQIIRGIVDAHISSNEETLFGDWLEGLAIFINGQVYGGWKSGITGVDLEFDRDGRRYIVAIKSGPNWGNSSQIGQMKTNFLTAQRTLRTGNSGLQVVAVNGCCYGRDNNPDKGSYYKYCGQRFWSFISGDDQLYVELIEPLGFKARERNDEFAESYGQMINKFTREFTLEFCDEQGSIDWTRLLRFNSEA</sequence>
<name>A0A061CNX8_ECTOL</name>
<dbReference type="InterPro" id="IPR011335">
    <property type="entry name" value="Restrct_endonuc-II-like"/>
</dbReference>
<evidence type="ECO:0000313" key="7">
    <source>
        <dbReference type="Proteomes" id="UP000255303"/>
    </source>
</evidence>
<evidence type="ECO:0000313" key="3">
    <source>
        <dbReference type="EMBL" id="RRW37103.1"/>
    </source>
</evidence>
<evidence type="ECO:0000259" key="1">
    <source>
        <dbReference type="Pfam" id="PF14511"/>
    </source>
</evidence>
<dbReference type="EMBL" id="UGUW01000004">
    <property type="protein sequence ID" value="SUD58981.1"/>
    <property type="molecule type" value="Genomic_DNA"/>
</dbReference>
<reference evidence="2" key="3">
    <citation type="submission" date="2022-09" db="EMBL/GenBank/DDBJ databases">
        <title>Intensive care unit water sources are persistently colonized with multi-drug resistant bacteria and are the site of extensive horizontal gene transfer of antibiotic resistance genes.</title>
        <authorList>
            <person name="Diorio-Toth L."/>
        </authorList>
    </citation>
    <scope>NUCLEOTIDE SEQUENCE</scope>
    <source>
        <strain evidence="2">GD04000</strain>
    </source>
</reference>
<dbReference type="EMBL" id="JAOEET010000015">
    <property type="protein sequence ID" value="MDH0567210.1"/>
    <property type="molecule type" value="Genomic_DNA"/>
</dbReference>
<dbReference type="CDD" id="cd22345">
    <property type="entry name" value="PDDEXK_nuclease"/>
    <property type="match status" value="1"/>
</dbReference>
<dbReference type="Proteomes" id="UP000272833">
    <property type="component" value="Unassembled WGS sequence"/>
</dbReference>
<dbReference type="REBASE" id="414100">
    <property type="entry name" value="Pol10860ORF1240P"/>
</dbReference>
<evidence type="ECO:0000313" key="2">
    <source>
        <dbReference type="EMBL" id="MDH0567210.1"/>
    </source>
</evidence>
<dbReference type="Proteomes" id="UP000254084">
    <property type="component" value="Unassembled WGS sequence"/>
</dbReference>
<proteinExistence type="predicted"/>
<evidence type="ECO:0000313" key="8">
    <source>
        <dbReference type="Proteomes" id="UP000272833"/>
    </source>
</evidence>
<dbReference type="Pfam" id="PF14511">
    <property type="entry name" value="RE_EcoO109I"/>
    <property type="match status" value="1"/>
</dbReference>
<dbReference type="EMBL" id="UGUV01000002">
    <property type="protein sequence ID" value="SUD50292.1"/>
    <property type="molecule type" value="Genomic_DNA"/>
</dbReference>
<dbReference type="RefSeq" id="WP_004424432.1">
    <property type="nucleotide sequence ID" value="NZ_CAURUH010000106.1"/>
</dbReference>
<feature type="domain" description="Type II restriction endonuclease EcoO109IR" evidence="1">
    <location>
        <begin position="8"/>
        <end position="202"/>
    </location>
</feature>
<organism evidence="4 7">
    <name type="scientific">Ectopseudomonas oleovorans</name>
    <name type="common">Pseudomonas oleovorans</name>
    <dbReference type="NCBI Taxonomy" id="301"/>
    <lineage>
        <taxon>Bacteria</taxon>
        <taxon>Pseudomonadati</taxon>
        <taxon>Pseudomonadota</taxon>
        <taxon>Gammaproteobacteria</taxon>
        <taxon>Pseudomonadales</taxon>
        <taxon>Pseudomonadaceae</taxon>
        <taxon>Ectopseudomonas</taxon>
    </lineage>
</organism>
<dbReference type="REBASE" id="414102">
    <property type="entry name" value="Pme10692ORF694P"/>
</dbReference>
<dbReference type="EMBL" id="RHRS01000020">
    <property type="protein sequence ID" value="RRW37103.1"/>
    <property type="molecule type" value="Genomic_DNA"/>
</dbReference>
<accession>A0A379JNU9</accession>
<keyword evidence="2" id="KW-0378">Hydrolase</keyword>
<evidence type="ECO:0000313" key="4">
    <source>
        <dbReference type="EMBL" id="SUD50292.1"/>
    </source>
</evidence>
<dbReference type="InterPro" id="IPR032793">
    <property type="entry name" value="RE_EcoO109IR"/>
</dbReference>
<dbReference type="AlphaFoldDB" id="A0A061CNX8"/>
<accession>A0A061CNX8</accession>
<evidence type="ECO:0000313" key="6">
    <source>
        <dbReference type="Proteomes" id="UP000254084"/>
    </source>
</evidence>
<reference evidence="6 7" key="1">
    <citation type="submission" date="2018-06" db="EMBL/GenBank/DDBJ databases">
        <authorList>
            <consortium name="Pathogen Informatics"/>
            <person name="Doyle S."/>
        </authorList>
    </citation>
    <scope>NUCLEOTIDE SEQUENCE [LARGE SCALE GENOMIC DNA]</scope>
    <source>
        <strain evidence="4 7">NCTC10692</strain>
        <strain evidence="5 6">NCTC10860</strain>
    </source>
</reference>
<gene>
    <name evidence="3" type="ORF">EGJ44_09880</name>
    <name evidence="2" type="ORF">N7671_08085</name>
    <name evidence="4" type="ORF">NCTC10692_00695</name>
    <name evidence="5" type="ORF">NCTC10860_01239</name>
</gene>
<evidence type="ECO:0000313" key="5">
    <source>
        <dbReference type="EMBL" id="SUD58981.1"/>
    </source>
</evidence>
<dbReference type="GeneID" id="300417635"/>
<dbReference type="Proteomes" id="UP001159292">
    <property type="component" value="Unassembled WGS sequence"/>
</dbReference>
<reference evidence="3 8" key="2">
    <citation type="submission" date="2018-10" db="EMBL/GenBank/DDBJ databases">
        <title>Transmission dynamics of multidrug resistant bacteria on intensive care unit surfaces.</title>
        <authorList>
            <person name="D'Souza A.W."/>
            <person name="Potter R.F."/>
            <person name="Wallace M."/>
            <person name="Shupe A."/>
            <person name="Patel S."/>
            <person name="Sun S."/>
            <person name="Gul D."/>
            <person name="Kwon J.H."/>
            <person name="Andleeb S."/>
            <person name="Burnham C.-A.D."/>
            <person name="Dantas G."/>
        </authorList>
    </citation>
    <scope>NUCLEOTIDE SEQUENCE [LARGE SCALE GENOMIC DNA]</scope>
    <source>
        <strain evidence="3 8">PO_271</strain>
    </source>
</reference>
<dbReference type="SUPFAM" id="SSF52980">
    <property type="entry name" value="Restriction endonuclease-like"/>
    <property type="match status" value="1"/>
</dbReference>